<name>A0AA48KCJ9_9BACT</name>
<organism evidence="2 3">
    <name type="scientific">Mesoterricola sediminis</name>
    <dbReference type="NCBI Taxonomy" id="2927980"/>
    <lineage>
        <taxon>Bacteria</taxon>
        <taxon>Pseudomonadati</taxon>
        <taxon>Acidobacteriota</taxon>
        <taxon>Holophagae</taxon>
        <taxon>Holophagales</taxon>
        <taxon>Holophagaceae</taxon>
        <taxon>Mesoterricola</taxon>
    </lineage>
</organism>
<keyword evidence="1" id="KW-0472">Membrane</keyword>
<dbReference type="InterPro" id="IPR045584">
    <property type="entry name" value="Pilin-like"/>
</dbReference>
<sequence>MIASSPGAVRGRSAGAGFSMIELMVVLVIIGILAFVGVFALTPKSPGAVKAGLIEAAAALKQARGLAMVGGKNVNFVVTENPVRLQVFDLKPDGSVNTVPLMDVTFADSWQRNATFFRDLPPPVGTEAEPVQGLASLATLGFANWDTPVAVGASKQGFSSAGLPQTVDSTGNRTDVTGGMWLGVAGRSPNQKGTPYGVIFITGRGTIETYYKADSGLTRAERAEAAWRRLD</sequence>
<dbReference type="NCBIfam" id="TIGR02532">
    <property type="entry name" value="IV_pilin_GFxxxE"/>
    <property type="match status" value="1"/>
</dbReference>
<dbReference type="RefSeq" id="WP_316410152.1">
    <property type="nucleotide sequence ID" value="NZ_AP027081.1"/>
</dbReference>
<keyword evidence="3" id="KW-1185">Reference proteome</keyword>
<feature type="transmembrane region" description="Helical" evidence="1">
    <location>
        <begin position="20"/>
        <end position="41"/>
    </location>
</feature>
<dbReference type="Gene3D" id="3.30.700.10">
    <property type="entry name" value="Glycoprotein, Type 4 Pilin"/>
    <property type="match status" value="1"/>
</dbReference>
<accession>A0AA48KCJ9</accession>
<dbReference type="Proteomes" id="UP001228113">
    <property type="component" value="Chromosome"/>
</dbReference>
<keyword evidence="1" id="KW-0812">Transmembrane</keyword>
<dbReference type="InterPro" id="IPR012902">
    <property type="entry name" value="N_methyl_site"/>
</dbReference>
<evidence type="ECO:0000256" key="1">
    <source>
        <dbReference type="SAM" id="Phobius"/>
    </source>
</evidence>
<evidence type="ECO:0008006" key="4">
    <source>
        <dbReference type="Google" id="ProtNLM"/>
    </source>
</evidence>
<dbReference type="SUPFAM" id="SSF54523">
    <property type="entry name" value="Pili subunits"/>
    <property type="match status" value="1"/>
</dbReference>
<evidence type="ECO:0000313" key="3">
    <source>
        <dbReference type="Proteomes" id="UP001228113"/>
    </source>
</evidence>
<reference evidence="2" key="1">
    <citation type="journal article" date="2023" name="Int. J. Syst. Evol. Microbiol.">
        <title>Mesoterricola silvestris gen. nov., sp. nov., Mesoterricola sediminis sp. nov., Geothrix oryzae sp. nov., Geothrix edaphica sp. nov., Geothrix rubra sp. nov., and Geothrix limicola sp. nov., six novel members of Acidobacteriota isolated from soils.</title>
        <authorList>
            <person name="Itoh H."/>
            <person name="Sugisawa Y."/>
            <person name="Mise K."/>
            <person name="Xu Z."/>
            <person name="Kuniyasu M."/>
            <person name="Ushijima N."/>
            <person name="Kawano K."/>
            <person name="Kobayashi E."/>
            <person name="Shiratori Y."/>
            <person name="Masuda Y."/>
            <person name="Senoo K."/>
        </authorList>
    </citation>
    <scope>NUCLEOTIDE SEQUENCE</scope>
    <source>
        <strain evidence="2">W786</strain>
    </source>
</reference>
<protein>
    <recommendedName>
        <fullName evidence="4">Prepilin-type N-terminal cleavage/methylation domain-containing protein</fullName>
    </recommendedName>
</protein>
<dbReference type="AlphaFoldDB" id="A0AA48KCJ9"/>
<gene>
    <name evidence="2" type="ORF">METESE_21820</name>
</gene>
<dbReference type="KEGG" id="msea:METESE_21820"/>
<dbReference type="EMBL" id="AP027081">
    <property type="protein sequence ID" value="BDU77224.1"/>
    <property type="molecule type" value="Genomic_DNA"/>
</dbReference>
<evidence type="ECO:0000313" key="2">
    <source>
        <dbReference type="EMBL" id="BDU77224.1"/>
    </source>
</evidence>
<proteinExistence type="predicted"/>
<dbReference type="Pfam" id="PF07963">
    <property type="entry name" value="N_methyl"/>
    <property type="match status" value="1"/>
</dbReference>
<keyword evidence="1" id="KW-1133">Transmembrane helix</keyword>